<dbReference type="PROSITE" id="PS00527">
    <property type="entry name" value="RIBOSOMAL_S14"/>
    <property type="match status" value="1"/>
</dbReference>
<dbReference type="InterPro" id="IPR018271">
    <property type="entry name" value="Ribosomal_uS14_CS"/>
</dbReference>
<reference evidence="4 5" key="1">
    <citation type="submission" date="2020-02" db="EMBL/GenBank/DDBJ databases">
        <title>Comparative genomics of the hypocrealean fungal genus Beauvera.</title>
        <authorList>
            <person name="Showalter D.N."/>
            <person name="Bushley K.E."/>
            <person name="Rehner S.A."/>
        </authorList>
    </citation>
    <scope>NUCLEOTIDE SEQUENCE [LARGE SCALE GENOMIC DNA]</scope>
    <source>
        <strain evidence="4 5">ARSEF4384</strain>
    </source>
</reference>
<dbReference type="Proteomes" id="UP001397290">
    <property type="component" value="Unassembled WGS sequence"/>
</dbReference>
<dbReference type="Gene3D" id="1.10.287.1480">
    <property type="match status" value="1"/>
</dbReference>
<keyword evidence="2 4" id="KW-0689">Ribosomal protein</keyword>
<protein>
    <submittedName>
        <fullName evidence="4">40S ribosomal protein mrp2, mitochondrial</fullName>
    </submittedName>
</protein>
<dbReference type="Pfam" id="PF00253">
    <property type="entry name" value="Ribosomal_S14"/>
    <property type="match status" value="1"/>
</dbReference>
<evidence type="ECO:0000256" key="3">
    <source>
        <dbReference type="ARBA" id="ARBA00023274"/>
    </source>
</evidence>
<dbReference type="GO" id="GO:0006412">
    <property type="term" value="P:translation"/>
    <property type="evidence" value="ECO:0007669"/>
    <property type="project" value="InterPro"/>
</dbReference>
<dbReference type="InterPro" id="IPR001209">
    <property type="entry name" value="Ribosomal_uS14"/>
</dbReference>
<dbReference type="GO" id="GO:0003735">
    <property type="term" value="F:structural constituent of ribosome"/>
    <property type="evidence" value="ECO:0007669"/>
    <property type="project" value="InterPro"/>
</dbReference>
<evidence type="ECO:0000256" key="1">
    <source>
        <dbReference type="ARBA" id="ARBA00009083"/>
    </source>
</evidence>
<evidence type="ECO:0000313" key="5">
    <source>
        <dbReference type="Proteomes" id="UP001397290"/>
    </source>
</evidence>
<evidence type="ECO:0000313" key="4">
    <source>
        <dbReference type="EMBL" id="KAK8146204.1"/>
    </source>
</evidence>
<name>A0AAW0RV84_9HYPO</name>
<comment type="caution">
    <text evidence="4">The sequence shown here is derived from an EMBL/GenBank/DDBJ whole genome shotgun (WGS) entry which is preliminary data.</text>
</comment>
<dbReference type="PANTHER" id="PTHR19836:SF19">
    <property type="entry name" value="SMALL RIBOSOMAL SUBUNIT PROTEIN US14M"/>
    <property type="match status" value="1"/>
</dbReference>
<dbReference type="SUPFAM" id="SSF57716">
    <property type="entry name" value="Glucocorticoid receptor-like (DNA-binding domain)"/>
    <property type="match status" value="1"/>
</dbReference>
<dbReference type="PANTHER" id="PTHR19836">
    <property type="entry name" value="30S RIBOSOMAL PROTEIN S14"/>
    <property type="match status" value="1"/>
</dbReference>
<accession>A0AAW0RV84</accession>
<keyword evidence="3" id="KW-0687">Ribonucleoprotein</keyword>
<organism evidence="4 5">
    <name type="scientific">Beauveria asiatica</name>
    <dbReference type="NCBI Taxonomy" id="1069075"/>
    <lineage>
        <taxon>Eukaryota</taxon>
        <taxon>Fungi</taxon>
        <taxon>Dikarya</taxon>
        <taxon>Ascomycota</taxon>
        <taxon>Pezizomycotina</taxon>
        <taxon>Sordariomycetes</taxon>
        <taxon>Hypocreomycetidae</taxon>
        <taxon>Hypocreales</taxon>
        <taxon>Cordycipitaceae</taxon>
        <taxon>Beauveria</taxon>
    </lineage>
</organism>
<comment type="similarity">
    <text evidence="1">Belongs to the universal ribosomal protein uS14 family.</text>
</comment>
<dbReference type="FunFam" id="1.10.287.1480:FF:000001">
    <property type="entry name" value="30S ribosomal protein S14"/>
    <property type="match status" value="1"/>
</dbReference>
<proteinExistence type="inferred from homology"/>
<dbReference type="AlphaFoldDB" id="A0AAW0RV84"/>
<evidence type="ECO:0000256" key="2">
    <source>
        <dbReference type="ARBA" id="ARBA00022980"/>
    </source>
</evidence>
<keyword evidence="5" id="KW-1185">Reference proteome</keyword>
<sequence>MSIFRAKKLDLGCFYNIRTIRDHTKRKAFEQFEPERKQNLTKDHDRQALRYMIRNTTLPARVRAEAQLQLAQMHCYTRPTQIRNRCIMGGQGRGILSDFKMSRYQFRVQAMAGNIPGVKRASW</sequence>
<dbReference type="EMBL" id="JAAHCF010000226">
    <property type="protein sequence ID" value="KAK8146204.1"/>
    <property type="molecule type" value="Genomic_DNA"/>
</dbReference>
<gene>
    <name evidence="4" type="primary">MRP2</name>
    <name evidence="4" type="ORF">G3M48_003461</name>
</gene>
<dbReference type="GO" id="GO:0005763">
    <property type="term" value="C:mitochondrial small ribosomal subunit"/>
    <property type="evidence" value="ECO:0007669"/>
    <property type="project" value="TreeGrafter"/>
</dbReference>